<organism evidence="1 2">
    <name type="scientific">Pristionchus pacificus</name>
    <name type="common">Parasitic nematode worm</name>
    <dbReference type="NCBI Taxonomy" id="54126"/>
    <lineage>
        <taxon>Eukaryota</taxon>
        <taxon>Metazoa</taxon>
        <taxon>Ecdysozoa</taxon>
        <taxon>Nematoda</taxon>
        <taxon>Chromadorea</taxon>
        <taxon>Rhabditida</taxon>
        <taxon>Rhabditina</taxon>
        <taxon>Diplogasteromorpha</taxon>
        <taxon>Diplogasteroidea</taxon>
        <taxon>Neodiplogasteridae</taxon>
        <taxon>Pristionchus</taxon>
    </lineage>
</organism>
<dbReference type="AlphaFoldDB" id="A0A2A6CEJ8"/>
<protein>
    <submittedName>
        <fullName evidence="1">Uncharacterized protein</fullName>
    </submittedName>
</protein>
<keyword evidence="2" id="KW-1185">Reference proteome</keyword>
<reference evidence="1" key="2">
    <citation type="submission" date="2022-06" db="UniProtKB">
        <authorList>
            <consortium name="EnsemblMetazoa"/>
        </authorList>
    </citation>
    <scope>IDENTIFICATION</scope>
    <source>
        <strain evidence="1">PS312</strain>
    </source>
</reference>
<proteinExistence type="predicted"/>
<name>A0A2A6CEJ8_PRIPA</name>
<evidence type="ECO:0000313" key="2">
    <source>
        <dbReference type="Proteomes" id="UP000005239"/>
    </source>
</evidence>
<accession>A0A2A6CEJ8</accession>
<accession>A0A8R1UYB3</accession>
<reference evidence="2" key="1">
    <citation type="journal article" date="2008" name="Nat. Genet.">
        <title>The Pristionchus pacificus genome provides a unique perspective on nematode lifestyle and parasitism.</title>
        <authorList>
            <person name="Dieterich C."/>
            <person name="Clifton S.W."/>
            <person name="Schuster L.N."/>
            <person name="Chinwalla A."/>
            <person name="Delehaunty K."/>
            <person name="Dinkelacker I."/>
            <person name="Fulton L."/>
            <person name="Fulton R."/>
            <person name="Godfrey J."/>
            <person name="Minx P."/>
            <person name="Mitreva M."/>
            <person name="Roeseler W."/>
            <person name="Tian H."/>
            <person name="Witte H."/>
            <person name="Yang S.P."/>
            <person name="Wilson R.K."/>
            <person name="Sommer R.J."/>
        </authorList>
    </citation>
    <scope>NUCLEOTIDE SEQUENCE [LARGE SCALE GENOMIC DNA]</scope>
    <source>
        <strain evidence="2">PS312</strain>
    </source>
</reference>
<sequence>MWNRSSNDYKLKPRAEFASLFVDCPPHDGAKEGQCSDVVRVGEHWVVLEENAEGADEASHSFRVLLEDKAEGADEASHSFRLCIIVAAVTARKLVSASDVEFERVVKPIAGECWVVLEENAEGAEEASHSFR</sequence>
<dbReference type="Proteomes" id="UP000005239">
    <property type="component" value="Unassembled WGS sequence"/>
</dbReference>
<evidence type="ECO:0000313" key="1">
    <source>
        <dbReference type="EnsemblMetazoa" id="PPA43275.1"/>
    </source>
</evidence>
<gene>
    <name evidence="1" type="primary">WBGene00281644</name>
</gene>
<dbReference type="EnsemblMetazoa" id="PPA43275.1">
    <property type="protein sequence ID" value="PPA43275.1"/>
    <property type="gene ID" value="WBGene00281644"/>
</dbReference>